<dbReference type="AlphaFoldDB" id="A0A0B1NXC1"/>
<organism evidence="1 2">
    <name type="scientific">Uncinula necator</name>
    <name type="common">Grape powdery mildew</name>
    <dbReference type="NCBI Taxonomy" id="52586"/>
    <lineage>
        <taxon>Eukaryota</taxon>
        <taxon>Fungi</taxon>
        <taxon>Dikarya</taxon>
        <taxon>Ascomycota</taxon>
        <taxon>Pezizomycotina</taxon>
        <taxon>Leotiomycetes</taxon>
        <taxon>Erysiphales</taxon>
        <taxon>Erysiphaceae</taxon>
        <taxon>Erysiphe</taxon>
    </lineage>
</organism>
<evidence type="ECO:0000313" key="2">
    <source>
        <dbReference type="Proteomes" id="UP000030854"/>
    </source>
</evidence>
<gene>
    <name evidence="1" type="ORF">EV44_g5492</name>
</gene>
<dbReference type="HOGENOM" id="CLU_448483_0_0_1"/>
<evidence type="ECO:0000313" key="1">
    <source>
        <dbReference type="EMBL" id="KHJ31042.1"/>
    </source>
</evidence>
<keyword evidence="2" id="KW-1185">Reference proteome</keyword>
<proteinExistence type="predicted"/>
<accession>A0A0B1NXC1</accession>
<sequence>MGQIFRELDEIPYQVQWEVNKSYSKRYQSKFKKKQFTEDSKVSKVSNNHGWVTTEDFFKLKGHLRTTINKLAVSKDKLLSNIQGREDKIRLGTLSTAISRSQIKHYFHQDKIITSSGIYHGENECSGIITYPSYQDIKDRSSTVLFSFLSQESNLSIISVKESRSSSSLTQPSSKLNISDPTVDRLEVQADIDRIINTSNIGPKTKPNKLQDQQSAIYSYMSQEQDITIKREQEFSISTNFNLEDSGQRFDDVNFLKAEPNSLTPNKKLSSVEAEKKYLLTIQSSNVLKVSGIDVSKNDRVKIKNDSCSIDGELFRLLDQKHGHIVEKSKVIKISQNQLKKSPTYLTQDLNARSRLQKISNQEKRIDKVLLPSKKDGKSNFQASFQEHEGLEPSVRNASGLKSIESASFLVSKPLSKTEAHQLAPCSTESILDDSHECINPSFFPRLKFPPLVINNNSPIIGISSNNCLRTCFHIQEVINEAERFMRLNTAPVIELFARTVYSYREPRTTRQKFNFSDLWHAKPPFLDGILLNFKATKMIEKESRLFTETYSKPYLARILATPKRVIVEDIMSQDTTSTASSWSLHIISIRKTDFEEINSTRRILKTCS</sequence>
<reference evidence="1 2" key="1">
    <citation type="journal article" date="2014" name="BMC Genomics">
        <title>Adaptive genomic structural variation in the grape powdery mildew pathogen, Erysiphe necator.</title>
        <authorList>
            <person name="Jones L."/>
            <person name="Riaz S."/>
            <person name="Morales-Cruz A."/>
            <person name="Amrine K.C."/>
            <person name="McGuire B."/>
            <person name="Gubler W.D."/>
            <person name="Walker M.A."/>
            <person name="Cantu D."/>
        </authorList>
    </citation>
    <scope>NUCLEOTIDE SEQUENCE [LARGE SCALE GENOMIC DNA]</scope>
    <source>
        <strain evidence="2">c</strain>
    </source>
</reference>
<dbReference type="EMBL" id="JNVN01003312">
    <property type="protein sequence ID" value="KHJ31042.1"/>
    <property type="molecule type" value="Genomic_DNA"/>
</dbReference>
<comment type="caution">
    <text evidence="1">The sequence shown here is derived from an EMBL/GenBank/DDBJ whole genome shotgun (WGS) entry which is preliminary data.</text>
</comment>
<dbReference type="Proteomes" id="UP000030854">
    <property type="component" value="Unassembled WGS sequence"/>
</dbReference>
<protein>
    <submittedName>
        <fullName evidence="1">Uncharacterized protein</fullName>
    </submittedName>
</protein>
<name>A0A0B1NXC1_UNCNE</name>